<keyword evidence="4" id="KW-0325">Glycoprotein</keyword>
<evidence type="ECO:0000256" key="5">
    <source>
        <dbReference type="ARBA" id="ARBA00023295"/>
    </source>
</evidence>
<dbReference type="EMBL" id="CAVLEF010000040">
    <property type="protein sequence ID" value="CAK1549550.1"/>
    <property type="molecule type" value="Genomic_DNA"/>
</dbReference>
<evidence type="ECO:0000256" key="1">
    <source>
        <dbReference type="ARBA" id="ARBA00001657"/>
    </source>
</evidence>
<dbReference type="SMART" id="SM00642">
    <property type="entry name" value="Aamy"/>
    <property type="match status" value="1"/>
</dbReference>
<dbReference type="AlphaFoldDB" id="A0AAV1JJ91"/>
<evidence type="ECO:0000256" key="4">
    <source>
        <dbReference type="ARBA" id="ARBA00023180"/>
    </source>
</evidence>
<name>A0AAV1JJ91_9NEOP</name>
<evidence type="ECO:0000259" key="6">
    <source>
        <dbReference type="SMART" id="SM00642"/>
    </source>
</evidence>
<dbReference type="InterPro" id="IPR013780">
    <property type="entry name" value="Glyco_hydro_b"/>
</dbReference>
<keyword evidence="8" id="KW-1185">Reference proteome</keyword>
<comment type="similarity">
    <text evidence="2">Belongs to the glycosyl hydrolase 13 family.</text>
</comment>
<evidence type="ECO:0000256" key="3">
    <source>
        <dbReference type="ARBA" id="ARBA00012741"/>
    </source>
</evidence>
<accession>A0AAV1JJ91</accession>
<dbReference type="EC" id="3.2.1.20" evidence="3"/>
<protein>
    <recommendedName>
        <fullName evidence="3">alpha-glucosidase</fullName>
        <ecNumber evidence="3">3.2.1.20</ecNumber>
    </recommendedName>
</protein>
<keyword evidence="5" id="KW-0378">Hydrolase</keyword>
<feature type="domain" description="Glycosyl hydrolase family 13 catalytic" evidence="6">
    <location>
        <begin position="1"/>
        <end position="337"/>
    </location>
</feature>
<dbReference type="PANTHER" id="PTHR10357">
    <property type="entry name" value="ALPHA-AMYLASE FAMILY MEMBER"/>
    <property type="match status" value="1"/>
</dbReference>
<dbReference type="SUPFAM" id="SSF51445">
    <property type="entry name" value="(Trans)glycosidases"/>
    <property type="match status" value="1"/>
</dbReference>
<gene>
    <name evidence="7" type="ORF">LNINA_LOCUS8835</name>
</gene>
<dbReference type="Gene3D" id="3.90.400.10">
    <property type="entry name" value="Oligo-1,6-glucosidase, Domain 2"/>
    <property type="match status" value="1"/>
</dbReference>
<organism evidence="7 8">
    <name type="scientific">Leptosia nina</name>
    <dbReference type="NCBI Taxonomy" id="320188"/>
    <lineage>
        <taxon>Eukaryota</taxon>
        <taxon>Metazoa</taxon>
        <taxon>Ecdysozoa</taxon>
        <taxon>Arthropoda</taxon>
        <taxon>Hexapoda</taxon>
        <taxon>Insecta</taxon>
        <taxon>Pterygota</taxon>
        <taxon>Neoptera</taxon>
        <taxon>Endopterygota</taxon>
        <taxon>Lepidoptera</taxon>
        <taxon>Glossata</taxon>
        <taxon>Ditrysia</taxon>
        <taxon>Papilionoidea</taxon>
        <taxon>Pieridae</taxon>
        <taxon>Pierinae</taxon>
        <taxon>Leptosia</taxon>
    </lineage>
</organism>
<dbReference type="Gene3D" id="2.60.40.1180">
    <property type="entry name" value="Golgi alpha-mannosidase II"/>
    <property type="match status" value="1"/>
</dbReference>
<keyword evidence="5" id="KW-0326">Glycosidase</keyword>
<dbReference type="GO" id="GO:0005975">
    <property type="term" value="P:carbohydrate metabolic process"/>
    <property type="evidence" value="ECO:0007669"/>
    <property type="project" value="InterPro"/>
</dbReference>
<dbReference type="Gene3D" id="3.20.20.80">
    <property type="entry name" value="Glycosidases"/>
    <property type="match status" value="1"/>
</dbReference>
<dbReference type="FunFam" id="3.90.400.10:FF:000001">
    <property type="entry name" value="Maltase A3, isoform A"/>
    <property type="match status" value="1"/>
</dbReference>
<dbReference type="PANTHER" id="PTHR10357:SF179">
    <property type="entry name" value="NEUTRAL AND BASIC AMINO ACID TRANSPORT PROTEIN RBAT"/>
    <property type="match status" value="1"/>
</dbReference>
<dbReference type="InterPro" id="IPR017853">
    <property type="entry name" value="GH"/>
</dbReference>
<evidence type="ECO:0000313" key="7">
    <source>
        <dbReference type="EMBL" id="CAK1549550.1"/>
    </source>
</evidence>
<dbReference type="InterPro" id="IPR006047">
    <property type="entry name" value="GH13_cat_dom"/>
</dbReference>
<dbReference type="Pfam" id="PF00128">
    <property type="entry name" value="Alpha-amylase"/>
    <property type="match status" value="1"/>
</dbReference>
<proteinExistence type="inferred from homology"/>
<dbReference type="Proteomes" id="UP001497472">
    <property type="component" value="Unassembled WGS sequence"/>
</dbReference>
<dbReference type="InterPro" id="IPR045857">
    <property type="entry name" value="O16G_dom_2"/>
</dbReference>
<reference evidence="7 8" key="1">
    <citation type="submission" date="2023-11" db="EMBL/GenBank/DDBJ databases">
        <authorList>
            <person name="Okamura Y."/>
        </authorList>
    </citation>
    <scope>NUCLEOTIDE SEQUENCE [LARGE SCALE GENOMIC DNA]</scope>
</reference>
<evidence type="ECO:0000313" key="8">
    <source>
        <dbReference type="Proteomes" id="UP001497472"/>
    </source>
</evidence>
<dbReference type="GO" id="GO:0004558">
    <property type="term" value="F:alpha-1,4-glucosidase activity"/>
    <property type="evidence" value="ECO:0007669"/>
    <property type="project" value="UniProtKB-EC"/>
</dbReference>
<comment type="catalytic activity">
    <reaction evidence="1">
        <text>Hydrolysis of terminal, non-reducing (1-&gt;4)-linked alpha-D-glucose residues with release of alpha-D-glucose.</text>
        <dbReference type="EC" id="3.2.1.20"/>
    </reaction>
</comment>
<comment type="caution">
    <text evidence="7">The sequence shown here is derived from an EMBL/GenBank/DDBJ whole genome shotgun (WGS) entry which is preliminary data.</text>
</comment>
<sequence length="484" mass="55327">MADFEELVEKAHGLGIKVLLDYVPNHASSESKYFVNSQARVQGYENYFVWADPIIENGERKVPSNWISQFGGSIWEWSEERQQYYLHQFAKEQVDFNFREPAVREEMLNIMKFWFGKGADGFRLDALPHLLEADPKDYGGQYPDEPLSGNMFLNPNQAGYTTQEFIKDQVELYNVLYEWREFADKWKEDNGGDTKILLAEAYTNITMTMLYYGDERGRRGAHFPFNFDFVISLSAESNARDFVYVIKRWLTYMPPGQVANWVFGNHDRKRMASRFRPNMVDGLNSLNMMLPGVAITYQGEEIGMRDGYISWNDTVDVQACNQANESNYLDYSRDPARTPFQWDSSSNAGFTTGSKTWLPIAEDYQTINLQSQTDAPQSNFKVYQTLTQLRKEPALSHGNHLIKALTENTLVVVRHLPTHDTYALLFNVATTNDTVDVSKVEFLAEPLKVHISSVHSGRKAGDTLTFGQLTLQPGEALVLRAPPA</sequence>
<evidence type="ECO:0000256" key="2">
    <source>
        <dbReference type="ARBA" id="ARBA00008061"/>
    </source>
</evidence>